<accession>A0ABD2BRM8</accession>
<dbReference type="Pfam" id="PF08828">
    <property type="entry name" value="DSX_dimer"/>
    <property type="match status" value="1"/>
</dbReference>
<dbReference type="InterPro" id="IPR014932">
    <property type="entry name" value="DSX_dimer"/>
</dbReference>
<feature type="domain" description="Doublesex dimerisation" evidence="1">
    <location>
        <begin position="41"/>
        <end position="89"/>
    </location>
</feature>
<organism evidence="2 3">
    <name type="scientific">Vespula squamosa</name>
    <name type="common">Southern yellow jacket</name>
    <name type="synonym">Wasp</name>
    <dbReference type="NCBI Taxonomy" id="30214"/>
    <lineage>
        <taxon>Eukaryota</taxon>
        <taxon>Metazoa</taxon>
        <taxon>Ecdysozoa</taxon>
        <taxon>Arthropoda</taxon>
        <taxon>Hexapoda</taxon>
        <taxon>Insecta</taxon>
        <taxon>Pterygota</taxon>
        <taxon>Neoptera</taxon>
        <taxon>Endopterygota</taxon>
        <taxon>Hymenoptera</taxon>
        <taxon>Apocrita</taxon>
        <taxon>Aculeata</taxon>
        <taxon>Vespoidea</taxon>
        <taxon>Vespidae</taxon>
        <taxon>Vespinae</taxon>
        <taxon>Vespula</taxon>
    </lineage>
</organism>
<keyword evidence="3" id="KW-1185">Reference proteome</keyword>
<dbReference type="Gene3D" id="1.10.8.10">
    <property type="entry name" value="DNA helicase RuvA subunit, C-terminal domain"/>
    <property type="match status" value="1"/>
</dbReference>
<sequence>MSRLGNNISKELEDRIIKLRAQRRLTRLACTRPSRSSPRGINDEIILAYSMNLLQQFRYPSDMLTLMFSTVKNAGANLDETLRRIQEEK</sequence>
<dbReference type="Proteomes" id="UP001607302">
    <property type="component" value="Unassembled WGS sequence"/>
</dbReference>
<reference evidence="2 3" key="1">
    <citation type="journal article" date="2024" name="Ann. Entomol. Soc. Am.">
        <title>Genomic analyses of the southern and eastern yellowjacket wasps (Hymenoptera: Vespidae) reveal evolutionary signatures of social life.</title>
        <authorList>
            <person name="Catto M.A."/>
            <person name="Caine P.B."/>
            <person name="Orr S.E."/>
            <person name="Hunt B.G."/>
            <person name="Goodisman M.A.D."/>
        </authorList>
    </citation>
    <scope>NUCLEOTIDE SEQUENCE [LARGE SCALE GENOMIC DNA]</scope>
    <source>
        <strain evidence="2">233</strain>
        <tissue evidence="2">Head and thorax</tissue>
    </source>
</reference>
<protein>
    <submittedName>
        <fullName evidence="2">Protein doublesex-like isoform X4</fullName>
    </submittedName>
</protein>
<dbReference type="SMART" id="SM01143">
    <property type="entry name" value="DSX_dimer"/>
    <property type="match status" value="1"/>
</dbReference>
<gene>
    <name evidence="2" type="ORF">V1478_003071</name>
</gene>
<evidence type="ECO:0000313" key="2">
    <source>
        <dbReference type="EMBL" id="KAL2735431.1"/>
    </source>
</evidence>
<name>A0ABD2BRM8_VESSQ</name>
<evidence type="ECO:0000259" key="1">
    <source>
        <dbReference type="SMART" id="SM01143"/>
    </source>
</evidence>
<dbReference type="AlphaFoldDB" id="A0ABD2BRM8"/>
<dbReference type="EMBL" id="JAUDFV010000064">
    <property type="protein sequence ID" value="KAL2735431.1"/>
    <property type="molecule type" value="Genomic_DNA"/>
</dbReference>
<comment type="caution">
    <text evidence="2">The sequence shown here is derived from an EMBL/GenBank/DDBJ whole genome shotgun (WGS) entry which is preliminary data.</text>
</comment>
<evidence type="ECO:0000313" key="3">
    <source>
        <dbReference type="Proteomes" id="UP001607302"/>
    </source>
</evidence>
<proteinExistence type="predicted"/>